<dbReference type="InterPro" id="IPR036291">
    <property type="entry name" value="NAD(P)-bd_dom_sf"/>
</dbReference>
<name>A0A1H1QET5_9ACTN</name>
<feature type="domain" description="NAD-dependent epimerase/dehydratase" evidence="1">
    <location>
        <begin position="87"/>
        <end position="224"/>
    </location>
</feature>
<organism evidence="2 3">
    <name type="scientific">Actinopolymorpha singaporensis</name>
    <dbReference type="NCBI Taxonomy" id="117157"/>
    <lineage>
        <taxon>Bacteria</taxon>
        <taxon>Bacillati</taxon>
        <taxon>Actinomycetota</taxon>
        <taxon>Actinomycetes</taxon>
        <taxon>Propionibacteriales</taxon>
        <taxon>Actinopolymorphaceae</taxon>
        <taxon>Actinopolymorpha</taxon>
    </lineage>
</organism>
<dbReference type="PANTHER" id="PTHR48079">
    <property type="entry name" value="PROTEIN YEEZ"/>
    <property type="match status" value="1"/>
</dbReference>
<dbReference type="Pfam" id="PF01370">
    <property type="entry name" value="Epimerase"/>
    <property type="match status" value="2"/>
</dbReference>
<sequence length="318" mass="34507">MRVVVIGSSGHIGSYLVPALVDAGHDVVAVSRGQSSPYRRASVWQRVERVVADRHAEDADGTFGKRIADLNADVVIDLICFEPPAARQLAEALRDRVQHLLHCGTIWVHGPSVEVPTTESAPRRPFGDYGVKKAEIEAYLLSEARLGRVPATVLHPGHIVGPGWRPINPAGHLDLAVFGDLAAGREVLLPNFGLETLHHVHADDVARSFLAALEHRNASLGEAFHVVSPAAVTLRGYAEAVAGWYGREADLRFAPYDEWKTTVTADAAQATWDHIAHSPNCSVAKAAALLDWRPRHTSLEAVYEALSWLGERGEVPSL</sequence>
<proteinExistence type="predicted"/>
<evidence type="ECO:0000259" key="1">
    <source>
        <dbReference type="Pfam" id="PF01370"/>
    </source>
</evidence>
<dbReference type="GO" id="GO:0004029">
    <property type="term" value="F:aldehyde dehydrogenase (NAD+) activity"/>
    <property type="evidence" value="ECO:0007669"/>
    <property type="project" value="TreeGrafter"/>
</dbReference>
<reference evidence="2 3" key="1">
    <citation type="submission" date="2016-10" db="EMBL/GenBank/DDBJ databases">
        <authorList>
            <person name="de Groot N.N."/>
        </authorList>
    </citation>
    <scope>NUCLEOTIDE SEQUENCE [LARGE SCALE GENOMIC DNA]</scope>
    <source>
        <strain evidence="2 3">DSM 22024</strain>
    </source>
</reference>
<dbReference type="GO" id="GO:0005737">
    <property type="term" value="C:cytoplasm"/>
    <property type="evidence" value="ECO:0007669"/>
    <property type="project" value="TreeGrafter"/>
</dbReference>
<evidence type="ECO:0000313" key="2">
    <source>
        <dbReference type="EMBL" id="SDS22071.1"/>
    </source>
</evidence>
<evidence type="ECO:0000313" key="3">
    <source>
        <dbReference type="Proteomes" id="UP000198983"/>
    </source>
</evidence>
<dbReference type="PANTHER" id="PTHR48079:SF6">
    <property type="entry name" value="NAD(P)-BINDING DOMAIN-CONTAINING PROTEIN-RELATED"/>
    <property type="match status" value="1"/>
</dbReference>
<protein>
    <submittedName>
        <fullName evidence="2">Nucleoside-diphosphate-sugar epimerase</fullName>
    </submittedName>
</protein>
<dbReference type="EMBL" id="LT629732">
    <property type="protein sequence ID" value="SDS22071.1"/>
    <property type="molecule type" value="Genomic_DNA"/>
</dbReference>
<accession>A0A1H1QET5</accession>
<dbReference type="STRING" id="117157.SAMN04489717_1995"/>
<dbReference type="AlphaFoldDB" id="A0A1H1QET5"/>
<dbReference type="InterPro" id="IPR001509">
    <property type="entry name" value="Epimerase_deHydtase"/>
</dbReference>
<dbReference type="Proteomes" id="UP000198983">
    <property type="component" value="Chromosome I"/>
</dbReference>
<keyword evidence="3" id="KW-1185">Reference proteome</keyword>
<dbReference type="Gene3D" id="3.40.50.720">
    <property type="entry name" value="NAD(P)-binding Rossmann-like Domain"/>
    <property type="match status" value="1"/>
</dbReference>
<dbReference type="SUPFAM" id="SSF51735">
    <property type="entry name" value="NAD(P)-binding Rossmann-fold domains"/>
    <property type="match status" value="1"/>
</dbReference>
<dbReference type="RefSeq" id="WP_092652599.1">
    <property type="nucleotide sequence ID" value="NZ_LT629732.1"/>
</dbReference>
<feature type="domain" description="NAD-dependent epimerase/dehydratase" evidence="1">
    <location>
        <begin position="3"/>
        <end position="48"/>
    </location>
</feature>
<gene>
    <name evidence="2" type="ORF">SAMN04489717_1995</name>
</gene>
<dbReference type="InterPro" id="IPR051783">
    <property type="entry name" value="NAD(P)-dependent_oxidoreduct"/>
</dbReference>
<dbReference type="OrthoDB" id="9774199at2"/>